<sequence>MSTLEGSESADSMDEDTSQVPHARRSKAWEHYEADLVLVEGDLKAMCKYYGVQLHTKFGTSSLRTHIAEACQSIPDACRKRFLLTMKKKHPKVCLCLMKKFVVNSW</sequence>
<keyword evidence="3" id="KW-1185">Reference proteome</keyword>
<feature type="compositionally biased region" description="Polar residues" evidence="1">
    <location>
        <begin position="1"/>
        <end position="10"/>
    </location>
</feature>
<reference evidence="2" key="2">
    <citation type="submission" date="2018-10" db="UniProtKB">
        <authorList>
            <consortium name="EnsemblPlants"/>
        </authorList>
    </citation>
    <scope>IDENTIFICATION</scope>
</reference>
<evidence type="ECO:0000313" key="2">
    <source>
        <dbReference type="EnsemblPlants" id="TraesCS4A02G069300.1.cds1"/>
    </source>
</evidence>
<organism evidence="2">
    <name type="scientific">Triticum aestivum</name>
    <name type="common">Wheat</name>
    <dbReference type="NCBI Taxonomy" id="4565"/>
    <lineage>
        <taxon>Eukaryota</taxon>
        <taxon>Viridiplantae</taxon>
        <taxon>Streptophyta</taxon>
        <taxon>Embryophyta</taxon>
        <taxon>Tracheophyta</taxon>
        <taxon>Spermatophyta</taxon>
        <taxon>Magnoliopsida</taxon>
        <taxon>Liliopsida</taxon>
        <taxon>Poales</taxon>
        <taxon>Poaceae</taxon>
        <taxon>BOP clade</taxon>
        <taxon>Pooideae</taxon>
        <taxon>Triticodae</taxon>
        <taxon>Triticeae</taxon>
        <taxon>Triticinae</taxon>
        <taxon>Triticum</taxon>
    </lineage>
</organism>
<proteinExistence type="predicted"/>
<dbReference type="Proteomes" id="UP000019116">
    <property type="component" value="Chromosome 4A"/>
</dbReference>
<dbReference type="EnsemblPlants" id="TraesCS4A02G069300.1">
    <property type="protein sequence ID" value="TraesCS4A02G069300.1.cds1"/>
    <property type="gene ID" value="TraesCS4A02G069300"/>
</dbReference>
<accession>A0A3B6HNZ4</accession>
<dbReference type="Gramene" id="TraesCS4A03G0137100.1">
    <property type="protein sequence ID" value="TraesCS4A03G0137100.1.CDS1"/>
    <property type="gene ID" value="TraesCS4A03G0137100"/>
</dbReference>
<evidence type="ECO:0008006" key="4">
    <source>
        <dbReference type="Google" id="ProtNLM"/>
    </source>
</evidence>
<protein>
    <recommendedName>
        <fullName evidence="4">BED-type domain-containing protein</fullName>
    </recommendedName>
</protein>
<dbReference type="Gramene" id="TraesCS4A02G069300.1">
    <property type="protein sequence ID" value="TraesCS4A02G069300.1.cds1"/>
    <property type="gene ID" value="TraesCS4A02G069300"/>
</dbReference>
<reference evidence="2" key="1">
    <citation type="submission" date="2018-08" db="EMBL/GenBank/DDBJ databases">
        <authorList>
            <person name="Rossello M."/>
        </authorList>
    </citation>
    <scope>NUCLEOTIDE SEQUENCE [LARGE SCALE GENOMIC DNA]</scope>
    <source>
        <strain evidence="2">cv. Chinese Spring</strain>
    </source>
</reference>
<dbReference type="OMA" id="WEHYEAD"/>
<dbReference type="STRING" id="4565.A0A3B6HNZ4"/>
<feature type="region of interest" description="Disordered" evidence="1">
    <location>
        <begin position="1"/>
        <end position="25"/>
    </location>
</feature>
<dbReference type="SMART" id="SM00614">
    <property type="entry name" value="ZnF_BED"/>
    <property type="match status" value="1"/>
</dbReference>
<evidence type="ECO:0000256" key="1">
    <source>
        <dbReference type="SAM" id="MobiDB-lite"/>
    </source>
</evidence>
<evidence type="ECO:0000313" key="3">
    <source>
        <dbReference type="Proteomes" id="UP000019116"/>
    </source>
</evidence>
<dbReference type="AlphaFoldDB" id="A0A3B6HNZ4"/>
<name>A0A3B6HNZ4_WHEAT</name>